<dbReference type="InterPro" id="IPR010982">
    <property type="entry name" value="Lambda_DNA-bd_dom_sf"/>
</dbReference>
<dbReference type="InterPro" id="IPR046335">
    <property type="entry name" value="LacI/GalR-like_sensor"/>
</dbReference>
<dbReference type="Proteomes" id="UP000016057">
    <property type="component" value="Unassembled WGS sequence"/>
</dbReference>
<proteinExistence type="predicted"/>
<evidence type="ECO:0000256" key="2">
    <source>
        <dbReference type="ARBA" id="ARBA00023125"/>
    </source>
</evidence>
<dbReference type="SUPFAM" id="SSF47413">
    <property type="entry name" value="lambda repressor-like DNA-binding domains"/>
    <property type="match status" value="1"/>
</dbReference>
<dbReference type="OrthoDB" id="9788209at2"/>
<dbReference type="CDD" id="cd06294">
    <property type="entry name" value="PBP1_MalR-like"/>
    <property type="match status" value="1"/>
</dbReference>
<dbReference type="GO" id="GO:0003700">
    <property type="term" value="F:DNA-binding transcription factor activity"/>
    <property type="evidence" value="ECO:0007669"/>
    <property type="project" value="TreeGrafter"/>
</dbReference>
<gene>
    <name evidence="5" type="ORF">C683_0500</name>
</gene>
<evidence type="ECO:0000256" key="3">
    <source>
        <dbReference type="ARBA" id="ARBA00023163"/>
    </source>
</evidence>
<dbReference type="GO" id="GO:0000976">
    <property type="term" value="F:transcription cis-regulatory region binding"/>
    <property type="evidence" value="ECO:0007669"/>
    <property type="project" value="TreeGrafter"/>
</dbReference>
<dbReference type="Gene3D" id="3.40.50.2300">
    <property type="match status" value="2"/>
</dbReference>
<accession>K8Z9K0</accession>
<dbReference type="InterPro" id="IPR028082">
    <property type="entry name" value="Peripla_BP_I"/>
</dbReference>
<evidence type="ECO:0000259" key="4">
    <source>
        <dbReference type="PROSITE" id="PS50932"/>
    </source>
</evidence>
<reference evidence="5 6" key="1">
    <citation type="journal article" date="2013" name="Genome Announc.">
        <title>Draft Genome Sequence of Catellicoccus marimammalium, a Novel Species Commonly Found in Gull Feces.</title>
        <authorList>
            <person name="Weigand M.R."/>
            <person name="Ryu H."/>
            <person name="Bozcek L."/>
            <person name="Konstantinidis K.T."/>
            <person name="Santo Domingo J.W."/>
        </authorList>
    </citation>
    <scope>NUCLEOTIDE SEQUENCE [LARGE SCALE GENOMIC DNA]</scope>
    <source>
        <strain evidence="5 6">M35/04/3</strain>
    </source>
</reference>
<dbReference type="PANTHER" id="PTHR30146:SF109">
    <property type="entry name" value="HTH-TYPE TRANSCRIPTIONAL REGULATOR GALS"/>
    <property type="match status" value="1"/>
</dbReference>
<dbReference type="CDD" id="cd01392">
    <property type="entry name" value="HTH_LacI"/>
    <property type="match status" value="1"/>
</dbReference>
<dbReference type="Gene3D" id="1.10.260.40">
    <property type="entry name" value="lambda repressor-like DNA-binding domains"/>
    <property type="match status" value="1"/>
</dbReference>
<dbReference type="Pfam" id="PF13377">
    <property type="entry name" value="Peripla_BP_3"/>
    <property type="match status" value="1"/>
</dbReference>
<feature type="domain" description="HTH lacI-type" evidence="4">
    <location>
        <begin position="3"/>
        <end position="57"/>
    </location>
</feature>
<dbReference type="RefSeq" id="WP_009489327.1">
    <property type="nucleotide sequence ID" value="NZ_AMYT01000011.1"/>
</dbReference>
<organism evidence="5 6">
    <name type="scientific">Catellicoccus marimammalium M35/04/3</name>
    <dbReference type="NCBI Taxonomy" id="1234409"/>
    <lineage>
        <taxon>Bacteria</taxon>
        <taxon>Bacillati</taxon>
        <taxon>Bacillota</taxon>
        <taxon>Bacilli</taxon>
        <taxon>Lactobacillales</taxon>
        <taxon>Enterococcaceae</taxon>
        <taxon>Catellicoccus</taxon>
    </lineage>
</organism>
<dbReference type="SMART" id="SM00354">
    <property type="entry name" value="HTH_LACI"/>
    <property type="match status" value="1"/>
</dbReference>
<sequence>MGVTIKDVAKRAGVATSTVSRTIKDNPNISQATKDKVRKAMQELGYVPNVAAQNLANRWTKNIGLILPPASSEDQKEHSETERIKNPFFMDIITQISQYLNEEQYTATIAAEDTMEKLLKVVQIMHQQKRVDGFILLYSAENDKITRYLLENQIPFVMLGMPTQYENEIRYVDNDNISVGRTATQYLIEKGHEKVGFVGFRNHEPVHLERFEGYFLEMKRQKLQPMEGFDVRDPKQVQEFVSALQDGKFTAIVVSDDILAVKLIPLLATYGYKVGENFSCISINNSIFSTLYHPYLTTVDIHVQELAKQSAKLIIDVLKNPELSLTKYIIPHHIVVRETVIPNKK</sequence>
<dbReference type="SUPFAM" id="SSF53822">
    <property type="entry name" value="Periplasmic binding protein-like I"/>
    <property type="match status" value="1"/>
</dbReference>
<dbReference type="InterPro" id="IPR000843">
    <property type="entry name" value="HTH_LacI"/>
</dbReference>
<evidence type="ECO:0000313" key="5">
    <source>
        <dbReference type="EMBL" id="EKU27719.1"/>
    </source>
</evidence>
<name>K8Z9K0_9ENTE</name>
<dbReference type="AlphaFoldDB" id="K8Z9K0"/>
<dbReference type="eggNOG" id="COG1609">
    <property type="taxonomic scope" value="Bacteria"/>
</dbReference>
<evidence type="ECO:0000256" key="1">
    <source>
        <dbReference type="ARBA" id="ARBA00023015"/>
    </source>
</evidence>
<dbReference type="STRING" id="1234409.C683_0500"/>
<keyword evidence="6" id="KW-1185">Reference proteome</keyword>
<dbReference type="PROSITE" id="PS50932">
    <property type="entry name" value="HTH_LACI_2"/>
    <property type="match status" value="1"/>
</dbReference>
<dbReference type="Pfam" id="PF00356">
    <property type="entry name" value="LacI"/>
    <property type="match status" value="1"/>
</dbReference>
<dbReference type="PATRIC" id="fig|1234409.3.peg.468"/>
<evidence type="ECO:0000313" key="6">
    <source>
        <dbReference type="Proteomes" id="UP000016057"/>
    </source>
</evidence>
<keyword evidence="3" id="KW-0804">Transcription</keyword>
<dbReference type="PANTHER" id="PTHR30146">
    <property type="entry name" value="LACI-RELATED TRANSCRIPTIONAL REPRESSOR"/>
    <property type="match status" value="1"/>
</dbReference>
<protein>
    <submittedName>
        <fullName evidence="5">Maltose operon transcriptional repressor MalR, LacI family</fullName>
    </submittedName>
</protein>
<keyword evidence="1" id="KW-0805">Transcription regulation</keyword>
<dbReference type="EMBL" id="AMYT01000011">
    <property type="protein sequence ID" value="EKU27719.1"/>
    <property type="molecule type" value="Genomic_DNA"/>
</dbReference>
<comment type="caution">
    <text evidence="5">The sequence shown here is derived from an EMBL/GenBank/DDBJ whole genome shotgun (WGS) entry which is preliminary data.</text>
</comment>
<keyword evidence="2" id="KW-0238">DNA-binding</keyword>